<comment type="caution">
    <text evidence="2">The sequence shown here is derived from an EMBL/GenBank/DDBJ whole genome shotgun (WGS) entry which is preliminary data.</text>
</comment>
<dbReference type="InterPro" id="IPR010093">
    <property type="entry name" value="SinI_DNA-bd"/>
</dbReference>
<gene>
    <name evidence="2" type="ORF">JOC83_003116</name>
</gene>
<protein>
    <submittedName>
        <fullName evidence="2">Excisionase family DNA binding protein</fullName>
    </submittedName>
</protein>
<dbReference type="EMBL" id="JAFBFC010000006">
    <property type="protein sequence ID" value="MBM7704261.1"/>
    <property type="molecule type" value="Genomic_DNA"/>
</dbReference>
<dbReference type="Pfam" id="PF12728">
    <property type="entry name" value="HTH_17"/>
    <property type="match status" value="1"/>
</dbReference>
<evidence type="ECO:0000259" key="1">
    <source>
        <dbReference type="Pfam" id="PF12728"/>
    </source>
</evidence>
<dbReference type="Proteomes" id="UP000809829">
    <property type="component" value="Unassembled WGS sequence"/>
</dbReference>
<evidence type="ECO:0000313" key="2">
    <source>
        <dbReference type="EMBL" id="MBM7704261.1"/>
    </source>
</evidence>
<dbReference type="NCBIfam" id="TIGR01764">
    <property type="entry name" value="excise"/>
    <property type="match status" value="1"/>
</dbReference>
<proteinExistence type="predicted"/>
<accession>A0ABS2QXQ0</accession>
<reference evidence="2 3" key="1">
    <citation type="submission" date="2021-01" db="EMBL/GenBank/DDBJ databases">
        <title>Genomic Encyclopedia of Type Strains, Phase IV (KMG-IV): sequencing the most valuable type-strain genomes for metagenomic binning, comparative biology and taxonomic classification.</title>
        <authorList>
            <person name="Goeker M."/>
        </authorList>
    </citation>
    <scope>NUCLEOTIDE SEQUENCE [LARGE SCALE GENOMIC DNA]</scope>
    <source>
        <strain evidence="2 3">DSM 104297</strain>
    </source>
</reference>
<keyword evidence="3" id="KW-1185">Reference proteome</keyword>
<feature type="domain" description="Helix-turn-helix" evidence="1">
    <location>
        <begin position="3"/>
        <end position="51"/>
    </location>
</feature>
<sequence length="77" mass="9137">MMYVTLKEAADYLSLPESYLEALIQQKQIRAVHDGNQYLVNKEQFNTHLEQVEKYRKLIEEILNEPIPEDIDVKDED</sequence>
<dbReference type="InterPro" id="IPR041657">
    <property type="entry name" value="HTH_17"/>
</dbReference>
<organism evidence="2 3">
    <name type="scientific">Priestia iocasae</name>
    <dbReference type="NCBI Taxonomy" id="2291674"/>
    <lineage>
        <taxon>Bacteria</taxon>
        <taxon>Bacillati</taxon>
        <taxon>Bacillota</taxon>
        <taxon>Bacilli</taxon>
        <taxon>Bacillales</taxon>
        <taxon>Bacillaceae</taxon>
        <taxon>Priestia</taxon>
    </lineage>
</organism>
<name>A0ABS2QXQ0_9BACI</name>
<evidence type="ECO:0000313" key="3">
    <source>
        <dbReference type="Proteomes" id="UP000809829"/>
    </source>
</evidence>